<evidence type="ECO:0000259" key="1">
    <source>
        <dbReference type="SMART" id="SM01321"/>
    </source>
</evidence>
<sequence length="230" mass="27627">MPYKNQIKRLAEGACYHAYNRGHNRQQIFLDEHDYRTFLYILKKYLDPDFREIKYLPNGESVLVAINKPMYNKVELHAYCLMPNHFHLLVKQISRDGMSRLLNVVSSQYSAYFNNKYEREGTIWQGTYKAAFVKTEEQYLHLSRYIHLNPSLFMQIEQYPYSSYSVFIGKKKQPNWLRVEDISCHFASLQKNSEESYRRFVEGYNKLDEDRCTKETELIRPLMLDEEKEI</sequence>
<accession>A0A2M7TX05</accession>
<gene>
    <name evidence="2" type="ORF">COY16_04775</name>
</gene>
<organism evidence="2 3">
    <name type="scientific">Candidatus Roizmanbacteria bacterium CG_4_10_14_0_2_um_filter_39_13</name>
    <dbReference type="NCBI Taxonomy" id="1974825"/>
    <lineage>
        <taxon>Bacteria</taxon>
        <taxon>Candidatus Roizmaniibacteriota</taxon>
    </lineage>
</organism>
<proteinExistence type="predicted"/>
<dbReference type="SMART" id="SM01321">
    <property type="entry name" value="Y1_Tnp"/>
    <property type="match status" value="1"/>
</dbReference>
<dbReference type="PANTHER" id="PTHR34322">
    <property type="entry name" value="TRANSPOSASE, Y1_TNP DOMAIN-CONTAINING"/>
    <property type="match status" value="1"/>
</dbReference>
<dbReference type="SUPFAM" id="SSF143422">
    <property type="entry name" value="Transposase IS200-like"/>
    <property type="match status" value="1"/>
</dbReference>
<comment type="caution">
    <text evidence="2">The sequence shown here is derived from an EMBL/GenBank/DDBJ whole genome shotgun (WGS) entry which is preliminary data.</text>
</comment>
<dbReference type="GO" id="GO:0006313">
    <property type="term" value="P:DNA transposition"/>
    <property type="evidence" value="ECO:0007669"/>
    <property type="project" value="InterPro"/>
</dbReference>
<dbReference type="GO" id="GO:0003677">
    <property type="term" value="F:DNA binding"/>
    <property type="evidence" value="ECO:0007669"/>
    <property type="project" value="InterPro"/>
</dbReference>
<name>A0A2M7TX05_9BACT</name>
<dbReference type="PANTHER" id="PTHR34322:SF2">
    <property type="entry name" value="TRANSPOSASE IS200-LIKE DOMAIN-CONTAINING PROTEIN"/>
    <property type="match status" value="1"/>
</dbReference>
<dbReference type="GO" id="GO:0004803">
    <property type="term" value="F:transposase activity"/>
    <property type="evidence" value="ECO:0007669"/>
    <property type="project" value="InterPro"/>
</dbReference>
<dbReference type="EMBL" id="PFOB01000060">
    <property type="protein sequence ID" value="PIZ62305.1"/>
    <property type="molecule type" value="Genomic_DNA"/>
</dbReference>
<evidence type="ECO:0000313" key="3">
    <source>
        <dbReference type="Proteomes" id="UP000228503"/>
    </source>
</evidence>
<evidence type="ECO:0000313" key="2">
    <source>
        <dbReference type="EMBL" id="PIZ62305.1"/>
    </source>
</evidence>
<dbReference type="AlphaFoldDB" id="A0A2M7TX05"/>
<reference evidence="3" key="1">
    <citation type="submission" date="2017-09" db="EMBL/GenBank/DDBJ databases">
        <title>Depth-based differentiation of microbial function through sediment-hosted aquifers and enrichment of novel symbionts in the deep terrestrial subsurface.</title>
        <authorList>
            <person name="Probst A.J."/>
            <person name="Ladd B."/>
            <person name="Jarett J.K."/>
            <person name="Geller-Mcgrath D.E."/>
            <person name="Sieber C.M.K."/>
            <person name="Emerson J.B."/>
            <person name="Anantharaman K."/>
            <person name="Thomas B.C."/>
            <person name="Malmstrom R."/>
            <person name="Stieglmeier M."/>
            <person name="Klingl A."/>
            <person name="Woyke T."/>
            <person name="Ryan C.M."/>
            <person name="Banfield J.F."/>
        </authorList>
    </citation>
    <scope>NUCLEOTIDE SEQUENCE [LARGE SCALE GENOMIC DNA]</scope>
</reference>
<protein>
    <recommendedName>
        <fullName evidence="1">Transposase IS200-like domain-containing protein</fullName>
    </recommendedName>
</protein>
<dbReference type="InterPro" id="IPR036515">
    <property type="entry name" value="Transposase_17_sf"/>
</dbReference>
<feature type="domain" description="Transposase IS200-like" evidence="1">
    <location>
        <begin position="11"/>
        <end position="149"/>
    </location>
</feature>
<dbReference type="Gene3D" id="3.30.70.1290">
    <property type="entry name" value="Transposase IS200-like"/>
    <property type="match status" value="1"/>
</dbReference>
<dbReference type="Proteomes" id="UP000228503">
    <property type="component" value="Unassembled WGS sequence"/>
</dbReference>
<dbReference type="Pfam" id="PF01797">
    <property type="entry name" value="Y1_Tnp"/>
    <property type="match status" value="1"/>
</dbReference>
<dbReference type="InterPro" id="IPR002686">
    <property type="entry name" value="Transposase_17"/>
</dbReference>